<sequence length="473" mass="50718">MTNVIRQMTDTHGAHTSQHGDTVITPLDTSAAPPRVMGFWGGLSANLLNMIGVGPFITIPLALSALAGPMVLVGWLAGALLCLCDGMVWAELGSTIPESGGPYHYLRTAYGSEGLGRLFGFLYLWQTVLTAPLSIGSAAVGFSQYLAFLIPSLGHQGQILAAVVLCLVNTALLYRRVDSVQRLSLIVSVVVIGACVWIVLSGLLHFDTHLAARFLHAGGDSKHGFWLGLGAVSLIAVYDYGGYNNVCMLGGEIKQPRRNIPLAVLASIPIVALLYMGLNLSVLGVLPWEQAAQSKAVVADFMQSIYGRTGSITAVLLILLASWGSALVVLLGYSRVPYAAAASGQFFRVFARLHPRGQFPAVSLLFTGAASALACTLSLDNLIAALMVIQIMFQYMAQCLAIVLLRRHGRPNADTFRMPLYPLPVLISVIGWLYIVCTSPWRHILAGIATMVGGTLIYAIDAWRKKAWPFQSP</sequence>
<feature type="transmembrane region" description="Helical" evidence="5">
    <location>
        <begin position="357"/>
        <end position="379"/>
    </location>
</feature>
<dbReference type="InterPro" id="IPR002293">
    <property type="entry name" value="AA/rel_permease1"/>
</dbReference>
<evidence type="ECO:0000313" key="6">
    <source>
        <dbReference type="EMBL" id="GGA38907.1"/>
    </source>
</evidence>
<evidence type="ECO:0000256" key="2">
    <source>
        <dbReference type="ARBA" id="ARBA00022692"/>
    </source>
</evidence>
<dbReference type="EMBL" id="BMJA01000002">
    <property type="protein sequence ID" value="GGA38907.1"/>
    <property type="molecule type" value="Genomic_DNA"/>
</dbReference>
<dbReference type="PANTHER" id="PTHR11785:SF512">
    <property type="entry name" value="SOBREMESA, ISOFORM B"/>
    <property type="match status" value="1"/>
</dbReference>
<feature type="transmembrane region" description="Helical" evidence="5">
    <location>
        <begin position="262"/>
        <end position="286"/>
    </location>
</feature>
<feature type="transmembrane region" description="Helical" evidence="5">
    <location>
        <begin position="114"/>
        <end position="135"/>
    </location>
</feature>
<feature type="transmembrane region" description="Helical" evidence="5">
    <location>
        <begin position="155"/>
        <end position="174"/>
    </location>
</feature>
<dbReference type="InterPro" id="IPR050598">
    <property type="entry name" value="AminoAcid_Transporter"/>
</dbReference>
<feature type="transmembrane region" description="Helical" evidence="5">
    <location>
        <begin position="72"/>
        <end position="93"/>
    </location>
</feature>
<feature type="transmembrane region" description="Helical" evidence="5">
    <location>
        <begin position="183"/>
        <end position="204"/>
    </location>
</feature>
<evidence type="ECO:0000313" key="7">
    <source>
        <dbReference type="Proteomes" id="UP000620046"/>
    </source>
</evidence>
<feature type="transmembrane region" description="Helical" evidence="5">
    <location>
        <begin position="224"/>
        <end position="241"/>
    </location>
</feature>
<organism evidence="6 7">
    <name type="scientific">Dyella nitratireducens</name>
    <dbReference type="NCBI Taxonomy" id="1849580"/>
    <lineage>
        <taxon>Bacteria</taxon>
        <taxon>Pseudomonadati</taxon>
        <taxon>Pseudomonadota</taxon>
        <taxon>Gammaproteobacteria</taxon>
        <taxon>Lysobacterales</taxon>
        <taxon>Rhodanobacteraceae</taxon>
        <taxon>Dyella</taxon>
    </lineage>
</organism>
<evidence type="ECO:0000256" key="4">
    <source>
        <dbReference type="ARBA" id="ARBA00023136"/>
    </source>
</evidence>
<feature type="transmembrane region" description="Helical" evidence="5">
    <location>
        <begin position="418"/>
        <end position="435"/>
    </location>
</feature>
<reference evidence="7" key="1">
    <citation type="journal article" date="2019" name="Int. J. Syst. Evol. Microbiol.">
        <title>The Global Catalogue of Microorganisms (GCM) 10K type strain sequencing project: providing services to taxonomists for standard genome sequencing and annotation.</title>
        <authorList>
            <consortium name="The Broad Institute Genomics Platform"/>
            <consortium name="The Broad Institute Genome Sequencing Center for Infectious Disease"/>
            <person name="Wu L."/>
            <person name="Ma J."/>
        </authorList>
    </citation>
    <scope>NUCLEOTIDE SEQUENCE [LARGE SCALE GENOMIC DNA]</scope>
    <source>
        <strain evidence="7">CGMCC 1.15439</strain>
    </source>
</reference>
<name>A0ABQ1G8P0_9GAMM</name>
<keyword evidence="4 5" id="KW-0472">Membrane</keyword>
<feature type="transmembrane region" description="Helical" evidence="5">
    <location>
        <begin position="385"/>
        <end position="406"/>
    </location>
</feature>
<dbReference type="Gene3D" id="1.20.1740.10">
    <property type="entry name" value="Amino acid/polyamine transporter I"/>
    <property type="match status" value="1"/>
</dbReference>
<dbReference type="PIRSF" id="PIRSF006060">
    <property type="entry name" value="AA_transporter"/>
    <property type="match status" value="1"/>
</dbReference>
<protein>
    <submittedName>
        <fullName evidence="6">Amino acid permease</fullName>
    </submittedName>
</protein>
<evidence type="ECO:0000256" key="3">
    <source>
        <dbReference type="ARBA" id="ARBA00022989"/>
    </source>
</evidence>
<proteinExistence type="predicted"/>
<keyword evidence="3 5" id="KW-1133">Transmembrane helix</keyword>
<dbReference type="PANTHER" id="PTHR11785">
    <property type="entry name" value="AMINO ACID TRANSPORTER"/>
    <property type="match status" value="1"/>
</dbReference>
<accession>A0ABQ1G8P0</accession>
<feature type="transmembrane region" description="Helical" evidence="5">
    <location>
        <begin position="312"/>
        <end position="336"/>
    </location>
</feature>
<evidence type="ECO:0000256" key="5">
    <source>
        <dbReference type="SAM" id="Phobius"/>
    </source>
</evidence>
<evidence type="ECO:0000256" key="1">
    <source>
        <dbReference type="ARBA" id="ARBA00004141"/>
    </source>
</evidence>
<comment type="subcellular location">
    <subcellularLocation>
        <location evidence="1">Membrane</location>
        <topology evidence="1">Multi-pass membrane protein</topology>
    </subcellularLocation>
</comment>
<keyword evidence="7" id="KW-1185">Reference proteome</keyword>
<keyword evidence="2 5" id="KW-0812">Transmembrane</keyword>
<comment type="caution">
    <text evidence="6">The sequence shown here is derived from an EMBL/GenBank/DDBJ whole genome shotgun (WGS) entry which is preliminary data.</text>
</comment>
<gene>
    <name evidence="6" type="ORF">GCM10010981_30180</name>
</gene>
<dbReference type="Pfam" id="PF13520">
    <property type="entry name" value="AA_permease_2"/>
    <property type="match status" value="1"/>
</dbReference>
<feature type="transmembrane region" description="Helical" evidence="5">
    <location>
        <begin position="441"/>
        <end position="460"/>
    </location>
</feature>
<feature type="transmembrane region" description="Helical" evidence="5">
    <location>
        <begin position="47"/>
        <end position="66"/>
    </location>
</feature>
<dbReference type="Proteomes" id="UP000620046">
    <property type="component" value="Unassembled WGS sequence"/>
</dbReference>